<feature type="compositionally biased region" description="Polar residues" evidence="1">
    <location>
        <begin position="108"/>
        <end position="126"/>
    </location>
</feature>
<proteinExistence type="predicted"/>
<dbReference type="EMBL" id="JAHXZJ010002237">
    <property type="protein sequence ID" value="KAH0546880.1"/>
    <property type="molecule type" value="Genomic_DNA"/>
</dbReference>
<sequence>MINLQDSYIPNQKIRQQLEISEMAQPSTSIKSTSNDTKLVNKQEINSKTAVKRKIHTANMRDLKNQKIDQAPIQLRNKFECHTDTTEDGKEDRETEIEEEMETTSATKTKVLSSSRRHNNYQFSVH</sequence>
<evidence type="ECO:0000313" key="3">
    <source>
        <dbReference type="Proteomes" id="UP000826195"/>
    </source>
</evidence>
<gene>
    <name evidence="2" type="ORF">KQX54_015739</name>
</gene>
<dbReference type="AlphaFoldDB" id="A0AAV7I6D6"/>
<keyword evidence="3" id="KW-1185">Reference proteome</keyword>
<feature type="region of interest" description="Disordered" evidence="1">
    <location>
        <begin position="78"/>
        <end position="126"/>
    </location>
</feature>
<protein>
    <submittedName>
        <fullName evidence="2">Uncharacterized protein</fullName>
    </submittedName>
</protein>
<reference evidence="2 3" key="1">
    <citation type="journal article" date="2021" name="J. Hered.">
        <title>A chromosome-level genome assembly of the parasitoid wasp, Cotesia glomerata (Hymenoptera: Braconidae).</title>
        <authorList>
            <person name="Pinto B.J."/>
            <person name="Weis J.J."/>
            <person name="Gamble T."/>
            <person name="Ode P.J."/>
            <person name="Paul R."/>
            <person name="Zaspel J.M."/>
        </authorList>
    </citation>
    <scope>NUCLEOTIDE SEQUENCE [LARGE SCALE GENOMIC DNA]</scope>
    <source>
        <strain evidence="2">CgM1</strain>
    </source>
</reference>
<dbReference type="Proteomes" id="UP000826195">
    <property type="component" value="Unassembled WGS sequence"/>
</dbReference>
<comment type="caution">
    <text evidence="2">The sequence shown here is derived from an EMBL/GenBank/DDBJ whole genome shotgun (WGS) entry which is preliminary data.</text>
</comment>
<evidence type="ECO:0000313" key="2">
    <source>
        <dbReference type="EMBL" id="KAH0546880.1"/>
    </source>
</evidence>
<accession>A0AAV7I6D6</accession>
<name>A0AAV7I6D6_COTGL</name>
<evidence type="ECO:0000256" key="1">
    <source>
        <dbReference type="SAM" id="MobiDB-lite"/>
    </source>
</evidence>
<feature type="compositionally biased region" description="Basic and acidic residues" evidence="1">
    <location>
        <begin position="78"/>
        <end position="93"/>
    </location>
</feature>
<organism evidence="2 3">
    <name type="scientific">Cotesia glomerata</name>
    <name type="common">Lepidopteran parasitic wasp</name>
    <name type="synonym">Apanteles glomeratus</name>
    <dbReference type="NCBI Taxonomy" id="32391"/>
    <lineage>
        <taxon>Eukaryota</taxon>
        <taxon>Metazoa</taxon>
        <taxon>Ecdysozoa</taxon>
        <taxon>Arthropoda</taxon>
        <taxon>Hexapoda</taxon>
        <taxon>Insecta</taxon>
        <taxon>Pterygota</taxon>
        <taxon>Neoptera</taxon>
        <taxon>Endopterygota</taxon>
        <taxon>Hymenoptera</taxon>
        <taxon>Apocrita</taxon>
        <taxon>Ichneumonoidea</taxon>
        <taxon>Braconidae</taxon>
        <taxon>Microgastrinae</taxon>
        <taxon>Cotesia</taxon>
    </lineage>
</organism>